<dbReference type="OrthoDB" id="3565071at2759"/>
<keyword evidence="2" id="KW-1185">Reference proteome</keyword>
<evidence type="ECO:0000313" key="2">
    <source>
        <dbReference type="Proteomes" id="UP000672032"/>
    </source>
</evidence>
<gene>
    <name evidence="1" type="ORF">DSL72_005237</name>
</gene>
<sequence>MEPGQTSRLVKDKKPRSDNVIAEIERGTYGTWRLWELGLLLMAMDYASCHGQQSLDWQKVSQILVETMPKIREQTKGDRNSIRTTWDWGDEAECWSALHCQRAWENPTDADDKDVLCKLPAVVKEAKEELKLWVVGKLMDYKTHKDYGISELVGLVDMNHLLPGEPGYPWKERRGNVLTEQDAREANEEGEKALRERRAAWRADKSWASSCNRCKDQHGKQVENEVKKDCERAAEVGWWSEFQNFMADICNVQYDYYTMK</sequence>
<dbReference type="Proteomes" id="UP000672032">
    <property type="component" value="Chromosome 4"/>
</dbReference>
<dbReference type="AlphaFoldDB" id="A0A8A3PF28"/>
<evidence type="ECO:0000313" key="1">
    <source>
        <dbReference type="EMBL" id="QSZ33669.1"/>
    </source>
</evidence>
<dbReference type="EMBL" id="CP063408">
    <property type="protein sequence ID" value="QSZ33669.1"/>
    <property type="molecule type" value="Genomic_DNA"/>
</dbReference>
<accession>A0A8A3PF28</accession>
<proteinExistence type="predicted"/>
<organism evidence="1 2">
    <name type="scientific">Monilinia vaccinii-corymbosi</name>
    <dbReference type="NCBI Taxonomy" id="61207"/>
    <lineage>
        <taxon>Eukaryota</taxon>
        <taxon>Fungi</taxon>
        <taxon>Dikarya</taxon>
        <taxon>Ascomycota</taxon>
        <taxon>Pezizomycotina</taxon>
        <taxon>Leotiomycetes</taxon>
        <taxon>Helotiales</taxon>
        <taxon>Sclerotiniaceae</taxon>
        <taxon>Monilinia</taxon>
    </lineage>
</organism>
<name>A0A8A3PF28_9HELO</name>
<protein>
    <submittedName>
        <fullName evidence="1">Uncharacterized protein</fullName>
    </submittedName>
</protein>
<reference evidence="1" key="1">
    <citation type="submission" date="2020-10" db="EMBL/GenBank/DDBJ databases">
        <title>Genome Sequence of Monilinia vaccinii-corymbosi Sheds Light on Mummy Berry Disease Infection of Blueberry and Mating Type.</title>
        <authorList>
            <person name="Yow A.G."/>
            <person name="Zhang Y."/>
            <person name="Bansal K."/>
            <person name="Eacker S.M."/>
            <person name="Sullivan S."/>
            <person name="Liachko I."/>
            <person name="Cubeta M.A."/>
            <person name="Rollins J.A."/>
            <person name="Ashrafi H."/>
        </authorList>
    </citation>
    <scope>NUCLEOTIDE SEQUENCE</scope>
    <source>
        <strain evidence="1">RL-1</strain>
    </source>
</reference>